<dbReference type="RefSeq" id="XP_044726158.1">
    <property type="nucleotide sequence ID" value="XM_044859758.1"/>
</dbReference>
<gene>
    <name evidence="2" type="ORF">HRG_01287</name>
</gene>
<protein>
    <submittedName>
        <fullName evidence="2">Uncharacterized protein</fullName>
    </submittedName>
</protein>
<evidence type="ECO:0000256" key="1">
    <source>
        <dbReference type="SAM" id="MobiDB-lite"/>
    </source>
</evidence>
<feature type="compositionally biased region" description="Basic and acidic residues" evidence="1">
    <location>
        <begin position="168"/>
        <end position="177"/>
    </location>
</feature>
<dbReference type="OrthoDB" id="5151869at2759"/>
<comment type="caution">
    <text evidence="2">The sequence shown here is derived from an EMBL/GenBank/DDBJ whole genome shotgun (WGS) entry which is preliminary data.</text>
</comment>
<accession>A0A9P8SP76</accession>
<organism evidence="2 3">
    <name type="scientific">Hirsutella rhossiliensis</name>
    <dbReference type="NCBI Taxonomy" id="111463"/>
    <lineage>
        <taxon>Eukaryota</taxon>
        <taxon>Fungi</taxon>
        <taxon>Dikarya</taxon>
        <taxon>Ascomycota</taxon>
        <taxon>Pezizomycotina</taxon>
        <taxon>Sordariomycetes</taxon>
        <taxon>Hypocreomycetidae</taxon>
        <taxon>Hypocreales</taxon>
        <taxon>Ophiocordycipitaceae</taxon>
        <taxon>Hirsutella</taxon>
    </lineage>
</organism>
<feature type="compositionally biased region" description="Basic residues" evidence="1">
    <location>
        <begin position="253"/>
        <end position="263"/>
    </location>
</feature>
<dbReference type="EMBL" id="JAIZPD010000001">
    <property type="protein sequence ID" value="KAH0968645.1"/>
    <property type="molecule type" value="Genomic_DNA"/>
</dbReference>
<feature type="compositionally biased region" description="Basic residues" evidence="1">
    <location>
        <begin position="319"/>
        <end position="334"/>
    </location>
</feature>
<feature type="compositionally biased region" description="Basic and acidic residues" evidence="1">
    <location>
        <begin position="305"/>
        <end position="318"/>
    </location>
</feature>
<dbReference type="GeneID" id="68350416"/>
<feature type="compositionally biased region" description="Low complexity" evidence="1">
    <location>
        <begin position="16"/>
        <end position="27"/>
    </location>
</feature>
<sequence>MTRPAELPDTRPLAVSSPSSSLRSDGSNMSTYPPTPTEALTQAREGPQCWSQNDWHWDFVEWDAVRSQYSESMYESRKRQLVLHERSICENKECERRNEQEWNAIRDLRWIDPDQYYLKKKQRERSLRDLHLRLEGWTQEQIDAMDREAEAASEARRIDILNNPPPRTQEEKERSQAMLRKAKEMRDRMFAEYESKHGRGSANRWKLEPSPQPEDTSRKVRGGRVTKLAARSKSDTRGHTRSRQRAPTSAKTQGRRRGPARTKRVPEEPGSGVAPRRSRRLAGELPEFGTRPSDAPPRGQTLRGPHLETRKTSTSDSRRSKRSKKPVAAKSAKP</sequence>
<dbReference type="AlphaFoldDB" id="A0A9P8SP76"/>
<dbReference type="Proteomes" id="UP000824596">
    <property type="component" value="Unassembled WGS sequence"/>
</dbReference>
<evidence type="ECO:0000313" key="2">
    <source>
        <dbReference type="EMBL" id="KAH0968645.1"/>
    </source>
</evidence>
<feature type="region of interest" description="Disordered" evidence="1">
    <location>
        <begin position="1"/>
        <end position="47"/>
    </location>
</feature>
<keyword evidence="3" id="KW-1185">Reference proteome</keyword>
<feature type="compositionally biased region" description="Basic and acidic residues" evidence="1">
    <location>
        <begin position="147"/>
        <end position="159"/>
    </location>
</feature>
<feature type="region of interest" description="Disordered" evidence="1">
    <location>
        <begin position="193"/>
        <end position="334"/>
    </location>
</feature>
<feature type="region of interest" description="Disordered" evidence="1">
    <location>
        <begin position="147"/>
        <end position="177"/>
    </location>
</feature>
<evidence type="ECO:0000313" key="3">
    <source>
        <dbReference type="Proteomes" id="UP000824596"/>
    </source>
</evidence>
<name>A0A9P8SP76_9HYPO</name>
<proteinExistence type="predicted"/>
<reference evidence="2" key="1">
    <citation type="submission" date="2021-09" db="EMBL/GenBank/DDBJ databases">
        <title>A high-quality genome of the endoparasitic fungus Hirsutella rhossiliensis with a comparison of Hirsutella genomes reveals transposable elements contributing to genome size variation.</title>
        <authorList>
            <person name="Lin R."/>
            <person name="Jiao Y."/>
            <person name="Sun X."/>
            <person name="Ling J."/>
            <person name="Xie B."/>
            <person name="Cheng X."/>
        </authorList>
    </citation>
    <scope>NUCLEOTIDE SEQUENCE</scope>
    <source>
        <strain evidence="2">HR02</strain>
    </source>
</reference>